<evidence type="ECO:0000313" key="3">
    <source>
        <dbReference type="EMBL" id="ETD68499.1"/>
    </source>
</evidence>
<dbReference type="AlphaFoldDB" id="V8FW66"/>
<dbReference type="EMBL" id="AYSV01000105">
    <property type="protein sequence ID" value="ETD68499.1"/>
    <property type="molecule type" value="Genomic_DNA"/>
</dbReference>
<evidence type="ECO:0000259" key="2">
    <source>
        <dbReference type="Pfam" id="PF13449"/>
    </source>
</evidence>
<dbReference type="PROSITE" id="PS51257">
    <property type="entry name" value="PROKAR_LIPOPROTEIN"/>
    <property type="match status" value="1"/>
</dbReference>
<dbReference type="PATRIC" id="fig|1414851.3.peg.2129"/>
<dbReference type="RefSeq" id="WP_023952315.1">
    <property type="nucleotide sequence ID" value="NZ_AYSV01000105.1"/>
</dbReference>
<organism evidence="3 4">
    <name type="scientific">Pelistega indica</name>
    <dbReference type="NCBI Taxonomy" id="1414851"/>
    <lineage>
        <taxon>Bacteria</taxon>
        <taxon>Pseudomonadati</taxon>
        <taxon>Pseudomonadota</taxon>
        <taxon>Betaproteobacteria</taxon>
        <taxon>Burkholderiales</taxon>
        <taxon>Alcaligenaceae</taxon>
        <taxon>Pelistega</taxon>
    </lineage>
</organism>
<protein>
    <recommendedName>
        <fullName evidence="2">Phytase-like domain-containing protein</fullName>
    </recommendedName>
</protein>
<dbReference type="PANTHER" id="PTHR37957">
    <property type="entry name" value="BLR7070 PROTEIN"/>
    <property type="match status" value="1"/>
</dbReference>
<feature type="domain" description="Phytase-like" evidence="2">
    <location>
        <begin position="48"/>
        <end position="386"/>
    </location>
</feature>
<dbReference type="Proteomes" id="UP000018766">
    <property type="component" value="Unassembled WGS sequence"/>
</dbReference>
<feature type="signal peptide" evidence="1">
    <location>
        <begin position="1"/>
        <end position="20"/>
    </location>
</feature>
<dbReference type="OrthoDB" id="384721at2"/>
<comment type="caution">
    <text evidence="3">The sequence shown here is derived from an EMBL/GenBank/DDBJ whole genome shotgun (WGS) entry which is preliminary data.</text>
</comment>
<evidence type="ECO:0000256" key="1">
    <source>
        <dbReference type="SAM" id="SignalP"/>
    </source>
</evidence>
<accession>V8FW66</accession>
<feature type="chain" id="PRO_5004769889" description="Phytase-like domain-containing protein" evidence="1">
    <location>
        <begin position="21"/>
        <end position="421"/>
    </location>
</feature>
<dbReference type="InterPro" id="IPR027372">
    <property type="entry name" value="Phytase-like_dom"/>
</dbReference>
<keyword evidence="1" id="KW-0732">Signal</keyword>
<sequence length="421" mass="45740">MFARYLLPSLLTLACSSAMAGFSHIPAEGTALPFSVLTTIDNVPIHHGGYGSAAAANPKNENRFYAMTDRGPNADSPNKNEKIFPTPDYQPTIGYFEVKNDGSIVLIKEIKFHTAEGKPITGLPNSKGYGSTGEIAVDMKGNKVGTDDNGIDSEGLVVMDDGSFWVSDEYGPHIAHFDAEGKQLERISPLGMKSNTGKLALPAVLAKRRANRGMEGLTILPDGKTLVGIMQSTLFNPSKDEVKNKTLTRIVTLNLETGASQQYLYQQDKADYANSEILAIDDKHFLVDERDSEFDGSKKVYLVDISEATDVSGDVASETGLLVDGKTLEQTEWDALEKAGIKPAQKKELLSLTKDVKGGYGHDKFEGMFFTDKSRTHLAVINDDDFAIAPVGDKKAGIKIKTLPNQKVDSNMLYVLPISLK</sequence>
<dbReference type="SUPFAM" id="SSF101898">
    <property type="entry name" value="NHL repeat"/>
    <property type="match status" value="1"/>
</dbReference>
<dbReference type="PANTHER" id="PTHR37957:SF1">
    <property type="entry name" value="PHYTASE-LIKE DOMAIN-CONTAINING PROTEIN"/>
    <property type="match status" value="1"/>
</dbReference>
<dbReference type="Pfam" id="PF13449">
    <property type="entry name" value="Phytase-like"/>
    <property type="match status" value="1"/>
</dbReference>
<proteinExistence type="predicted"/>
<evidence type="ECO:0000313" key="4">
    <source>
        <dbReference type="Proteomes" id="UP000018766"/>
    </source>
</evidence>
<keyword evidence="4" id="KW-1185">Reference proteome</keyword>
<reference evidence="3 4" key="1">
    <citation type="submission" date="2013-11" db="EMBL/GenBank/DDBJ databases">
        <title>Genomic analysis of Pelistega sp. HM-7.</title>
        <authorList>
            <person name="Kumbhare S.V."/>
            <person name="Shetty S.A."/>
            <person name="Sharma O."/>
            <person name="Dhotre D.P."/>
        </authorList>
    </citation>
    <scope>NUCLEOTIDE SEQUENCE [LARGE SCALE GENOMIC DNA]</scope>
    <source>
        <strain evidence="3 4">HM-7</strain>
    </source>
</reference>
<name>V8FW66_9BURK</name>
<gene>
    <name evidence="3" type="ORF">V757_10185</name>
</gene>